<keyword evidence="2" id="KW-0813">Transport</keyword>
<dbReference type="Proteomes" id="UP000070444">
    <property type="component" value="Unassembled WGS sequence"/>
</dbReference>
<keyword evidence="8" id="KW-1185">Reference proteome</keyword>
<dbReference type="SUPFAM" id="SSF103473">
    <property type="entry name" value="MFS general substrate transporter"/>
    <property type="match status" value="1"/>
</dbReference>
<feature type="transmembrane region" description="Helical" evidence="6">
    <location>
        <begin position="123"/>
        <end position="146"/>
    </location>
</feature>
<evidence type="ECO:0008006" key="9">
    <source>
        <dbReference type="Google" id="ProtNLM"/>
    </source>
</evidence>
<sequence length="183" mass="20440">MGFPKLTSLLLTAPPYAVGIVTLILLSRHSDKKMERCYHICLPIIAGIIGFLIMIPDTSKYWKYLGSCIAVQGIFNASPISLSWLSNNMVGSTKSATATAMIVSFSNVGGVVAGQMFRKWEAPNYLISLSVCVSLLLMSLILINILRYCLNLENLKLEKLSNNPSYEWEIRDGINIRDFRYIL</sequence>
<dbReference type="STRING" id="796925.A0A137PFH2"/>
<keyword evidence="5 6" id="KW-0472">Membrane</keyword>
<dbReference type="OMA" id="QIAYASE"/>
<reference evidence="7 8" key="1">
    <citation type="journal article" date="2015" name="Genome Biol. Evol.">
        <title>Phylogenomic analyses indicate that early fungi evolved digesting cell walls of algal ancestors of land plants.</title>
        <authorList>
            <person name="Chang Y."/>
            <person name="Wang S."/>
            <person name="Sekimoto S."/>
            <person name="Aerts A.L."/>
            <person name="Choi C."/>
            <person name="Clum A."/>
            <person name="LaButti K.M."/>
            <person name="Lindquist E.A."/>
            <person name="Yee Ngan C."/>
            <person name="Ohm R.A."/>
            <person name="Salamov A.A."/>
            <person name="Grigoriev I.V."/>
            <person name="Spatafora J.W."/>
            <person name="Berbee M.L."/>
        </authorList>
    </citation>
    <scope>NUCLEOTIDE SEQUENCE [LARGE SCALE GENOMIC DNA]</scope>
    <source>
        <strain evidence="7 8">NRRL 28638</strain>
    </source>
</reference>
<dbReference type="Gene3D" id="1.20.1250.20">
    <property type="entry name" value="MFS general substrate transporter like domains"/>
    <property type="match status" value="1"/>
</dbReference>
<dbReference type="GO" id="GO:0016020">
    <property type="term" value="C:membrane"/>
    <property type="evidence" value="ECO:0007669"/>
    <property type="project" value="UniProtKB-SubCell"/>
</dbReference>
<feature type="transmembrane region" description="Helical" evidence="6">
    <location>
        <begin position="38"/>
        <end position="55"/>
    </location>
</feature>
<dbReference type="AlphaFoldDB" id="A0A137PFH2"/>
<dbReference type="PANTHER" id="PTHR43791:SF36">
    <property type="entry name" value="TRANSPORTER, PUTATIVE (AFU_ORTHOLOGUE AFUA_6G08340)-RELATED"/>
    <property type="match status" value="1"/>
</dbReference>
<evidence type="ECO:0000313" key="8">
    <source>
        <dbReference type="Proteomes" id="UP000070444"/>
    </source>
</evidence>
<dbReference type="EMBL" id="KQ964433">
    <property type="protein sequence ID" value="KXN73681.1"/>
    <property type="molecule type" value="Genomic_DNA"/>
</dbReference>
<keyword evidence="4 6" id="KW-1133">Transmembrane helix</keyword>
<evidence type="ECO:0000256" key="4">
    <source>
        <dbReference type="ARBA" id="ARBA00022989"/>
    </source>
</evidence>
<feature type="transmembrane region" description="Helical" evidence="6">
    <location>
        <begin position="6"/>
        <end position="26"/>
    </location>
</feature>
<dbReference type="InterPro" id="IPR036259">
    <property type="entry name" value="MFS_trans_sf"/>
</dbReference>
<evidence type="ECO:0000256" key="2">
    <source>
        <dbReference type="ARBA" id="ARBA00022448"/>
    </source>
</evidence>
<evidence type="ECO:0000313" key="7">
    <source>
        <dbReference type="EMBL" id="KXN73681.1"/>
    </source>
</evidence>
<keyword evidence="3 6" id="KW-0812">Transmembrane</keyword>
<accession>A0A137PFH2</accession>
<protein>
    <recommendedName>
        <fullName evidence="9">MFS general substrate transporter</fullName>
    </recommendedName>
</protein>
<feature type="transmembrane region" description="Helical" evidence="6">
    <location>
        <begin position="97"/>
        <end position="117"/>
    </location>
</feature>
<dbReference type="OrthoDB" id="2985014at2759"/>
<dbReference type="PANTHER" id="PTHR43791">
    <property type="entry name" value="PERMEASE-RELATED"/>
    <property type="match status" value="1"/>
</dbReference>
<dbReference type="GO" id="GO:0022857">
    <property type="term" value="F:transmembrane transporter activity"/>
    <property type="evidence" value="ECO:0007669"/>
    <property type="project" value="TreeGrafter"/>
</dbReference>
<name>A0A137PFH2_CONC2</name>
<evidence type="ECO:0000256" key="5">
    <source>
        <dbReference type="ARBA" id="ARBA00023136"/>
    </source>
</evidence>
<evidence type="ECO:0000256" key="3">
    <source>
        <dbReference type="ARBA" id="ARBA00022692"/>
    </source>
</evidence>
<organism evidence="7 8">
    <name type="scientific">Conidiobolus coronatus (strain ATCC 28846 / CBS 209.66 / NRRL 28638)</name>
    <name type="common">Delacroixia coronata</name>
    <dbReference type="NCBI Taxonomy" id="796925"/>
    <lineage>
        <taxon>Eukaryota</taxon>
        <taxon>Fungi</taxon>
        <taxon>Fungi incertae sedis</taxon>
        <taxon>Zoopagomycota</taxon>
        <taxon>Entomophthoromycotina</taxon>
        <taxon>Entomophthoromycetes</taxon>
        <taxon>Entomophthorales</taxon>
        <taxon>Ancylistaceae</taxon>
        <taxon>Conidiobolus</taxon>
    </lineage>
</organism>
<comment type="subcellular location">
    <subcellularLocation>
        <location evidence="1">Membrane</location>
        <topology evidence="1">Multi-pass membrane protein</topology>
    </subcellularLocation>
</comment>
<evidence type="ECO:0000256" key="1">
    <source>
        <dbReference type="ARBA" id="ARBA00004141"/>
    </source>
</evidence>
<gene>
    <name evidence="7" type="ORF">CONCODRAFT_3367</name>
</gene>
<evidence type="ECO:0000256" key="6">
    <source>
        <dbReference type="SAM" id="Phobius"/>
    </source>
</evidence>
<proteinExistence type="predicted"/>